<name>L1JU43_GUITC</name>
<keyword evidence="2" id="KW-0812">Transmembrane</keyword>
<keyword evidence="1" id="KW-0040">ANK repeat</keyword>
<reference evidence="5" key="2">
    <citation type="submission" date="2012-11" db="EMBL/GenBank/DDBJ databases">
        <authorList>
            <person name="Kuo A."/>
            <person name="Curtis B.A."/>
            <person name="Tanifuji G."/>
            <person name="Burki F."/>
            <person name="Gruber A."/>
            <person name="Irimia M."/>
            <person name="Maruyama S."/>
            <person name="Arias M.C."/>
            <person name="Ball S.G."/>
            <person name="Gile G.H."/>
            <person name="Hirakawa Y."/>
            <person name="Hopkins J.F."/>
            <person name="Rensing S.A."/>
            <person name="Schmutz J."/>
            <person name="Symeonidi A."/>
            <person name="Elias M."/>
            <person name="Eveleigh R.J."/>
            <person name="Herman E.K."/>
            <person name="Klute M.J."/>
            <person name="Nakayama T."/>
            <person name="Obornik M."/>
            <person name="Reyes-Prieto A."/>
            <person name="Armbrust E.V."/>
            <person name="Aves S.J."/>
            <person name="Beiko R.G."/>
            <person name="Coutinho P."/>
            <person name="Dacks J.B."/>
            <person name="Durnford D.G."/>
            <person name="Fast N.M."/>
            <person name="Green B.R."/>
            <person name="Grisdale C."/>
            <person name="Hempe F."/>
            <person name="Henrissat B."/>
            <person name="Hoppner M.P."/>
            <person name="Ishida K.-I."/>
            <person name="Kim E."/>
            <person name="Koreny L."/>
            <person name="Kroth P.G."/>
            <person name="Liu Y."/>
            <person name="Malik S.-B."/>
            <person name="Maier U.G."/>
            <person name="McRose D."/>
            <person name="Mock T."/>
            <person name="Neilson J.A."/>
            <person name="Onodera N.T."/>
            <person name="Poole A.M."/>
            <person name="Pritham E.J."/>
            <person name="Richards T.A."/>
            <person name="Rocap G."/>
            <person name="Roy S.W."/>
            <person name="Sarai C."/>
            <person name="Schaack S."/>
            <person name="Shirato S."/>
            <person name="Slamovits C.H."/>
            <person name="Spencer D.F."/>
            <person name="Suzuki S."/>
            <person name="Worden A.Z."/>
            <person name="Zauner S."/>
            <person name="Barry K."/>
            <person name="Bell C."/>
            <person name="Bharti A.K."/>
            <person name="Crow J.A."/>
            <person name="Grimwood J."/>
            <person name="Kramer R."/>
            <person name="Lindquist E."/>
            <person name="Lucas S."/>
            <person name="Salamov A."/>
            <person name="McFadden G.I."/>
            <person name="Lane C.E."/>
            <person name="Keeling P.J."/>
            <person name="Gray M.W."/>
            <person name="Grigoriev I.V."/>
            <person name="Archibald J.M."/>
        </authorList>
    </citation>
    <scope>NUCLEOTIDE SEQUENCE</scope>
    <source>
        <strain evidence="5">CCMP2712</strain>
    </source>
</reference>
<feature type="transmembrane region" description="Helical" evidence="2">
    <location>
        <begin position="115"/>
        <end position="135"/>
    </location>
</feature>
<dbReference type="InterPro" id="IPR036770">
    <property type="entry name" value="Ankyrin_rpt-contain_sf"/>
</dbReference>
<keyword evidence="2" id="KW-1133">Transmembrane helix</keyword>
<dbReference type="PaxDb" id="55529-EKX51937"/>
<protein>
    <submittedName>
        <fullName evidence="3 4">Uncharacterized protein</fullName>
    </submittedName>
</protein>
<feature type="transmembrane region" description="Helical" evidence="2">
    <location>
        <begin position="83"/>
        <end position="103"/>
    </location>
</feature>
<gene>
    <name evidence="3" type="ORF">GUITHDRAFT_102548</name>
</gene>
<feature type="transmembrane region" description="Helical" evidence="2">
    <location>
        <begin position="155"/>
        <end position="182"/>
    </location>
</feature>
<dbReference type="GeneID" id="17308508"/>
<organism evidence="3">
    <name type="scientific">Guillardia theta (strain CCMP2712)</name>
    <name type="common">Cryptophyte</name>
    <dbReference type="NCBI Taxonomy" id="905079"/>
    <lineage>
        <taxon>Eukaryota</taxon>
        <taxon>Cryptophyceae</taxon>
        <taxon>Pyrenomonadales</taxon>
        <taxon>Geminigeraceae</taxon>
        <taxon>Guillardia</taxon>
    </lineage>
</organism>
<evidence type="ECO:0000313" key="3">
    <source>
        <dbReference type="EMBL" id="EKX51937.1"/>
    </source>
</evidence>
<dbReference type="AlphaFoldDB" id="L1JU43"/>
<evidence type="ECO:0000256" key="1">
    <source>
        <dbReference type="PROSITE-ProRule" id="PRU00023"/>
    </source>
</evidence>
<evidence type="ECO:0000313" key="5">
    <source>
        <dbReference type="Proteomes" id="UP000011087"/>
    </source>
</evidence>
<proteinExistence type="predicted"/>
<keyword evidence="2" id="KW-0472">Membrane</keyword>
<keyword evidence="5" id="KW-1185">Reference proteome</keyword>
<reference evidence="3 5" key="1">
    <citation type="journal article" date="2012" name="Nature">
        <title>Algal genomes reveal evolutionary mosaicism and the fate of nucleomorphs.</title>
        <authorList>
            <consortium name="DOE Joint Genome Institute"/>
            <person name="Curtis B.A."/>
            <person name="Tanifuji G."/>
            <person name="Burki F."/>
            <person name="Gruber A."/>
            <person name="Irimia M."/>
            <person name="Maruyama S."/>
            <person name="Arias M.C."/>
            <person name="Ball S.G."/>
            <person name="Gile G.H."/>
            <person name="Hirakawa Y."/>
            <person name="Hopkins J.F."/>
            <person name="Kuo A."/>
            <person name="Rensing S.A."/>
            <person name="Schmutz J."/>
            <person name="Symeonidi A."/>
            <person name="Elias M."/>
            <person name="Eveleigh R.J."/>
            <person name="Herman E.K."/>
            <person name="Klute M.J."/>
            <person name="Nakayama T."/>
            <person name="Obornik M."/>
            <person name="Reyes-Prieto A."/>
            <person name="Armbrust E.V."/>
            <person name="Aves S.J."/>
            <person name="Beiko R.G."/>
            <person name="Coutinho P."/>
            <person name="Dacks J.B."/>
            <person name="Durnford D.G."/>
            <person name="Fast N.M."/>
            <person name="Green B.R."/>
            <person name="Grisdale C.J."/>
            <person name="Hempel F."/>
            <person name="Henrissat B."/>
            <person name="Hoppner M.P."/>
            <person name="Ishida K."/>
            <person name="Kim E."/>
            <person name="Koreny L."/>
            <person name="Kroth P.G."/>
            <person name="Liu Y."/>
            <person name="Malik S.B."/>
            <person name="Maier U.G."/>
            <person name="McRose D."/>
            <person name="Mock T."/>
            <person name="Neilson J.A."/>
            <person name="Onodera N.T."/>
            <person name="Poole A.M."/>
            <person name="Pritham E.J."/>
            <person name="Richards T.A."/>
            <person name="Rocap G."/>
            <person name="Roy S.W."/>
            <person name="Sarai C."/>
            <person name="Schaack S."/>
            <person name="Shirato S."/>
            <person name="Slamovits C.H."/>
            <person name="Spencer D.F."/>
            <person name="Suzuki S."/>
            <person name="Worden A.Z."/>
            <person name="Zauner S."/>
            <person name="Barry K."/>
            <person name="Bell C."/>
            <person name="Bharti A.K."/>
            <person name="Crow J.A."/>
            <person name="Grimwood J."/>
            <person name="Kramer R."/>
            <person name="Lindquist E."/>
            <person name="Lucas S."/>
            <person name="Salamov A."/>
            <person name="McFadden G.I."/>
            <person name="Lane C.E."/>
            <person name="Keeling P.J."/>
            <person name="Gray M.W."/>
            <person name="Grigoriev I.V."/>
            <person name="Archibald J.M."/>
        </authorList>
    </citation>
    <scope>NUCLEOTIDE SEQUENCE</scope>
    <source>
        <strain evidence="3 5">CCMP2712</strain>
    </source>
</reference>
<dbReference type="EnsemblProtists" id="EKX51937">
    <property type="protein sequence ID" value="EKX51937"/>
    <property type="gene ID" value="GUITHDRAFT_102548"/>
</dbReference>
<dbReference type="RefSeq" id="XP_005838917.1">
    <property type="nucleotide sequence ID" value="XM_005838860.1"/>
</dbReference>
<dbReference type="KEGG" id="gtt:GUITHDRAFT_102548"/>
<evidence type="ECO:0000313" key="4">
    <source>
        <dbReference type="EnsemblProtists" id="EKX51937"/>
    </source>
</evidence>
<dbReference type="HOGENOM" id="CLU_967877_0_0_1"/>
<feature type="repeat" description="ANK" evidence="1">
    <location>
        <begin position="223"/>
        <end position="249"/>
    </location>
</feature>
<dbReference type="PROSITE" id="PS50088">
    <property type="entry name" value="ANK_REPEAT"/>
    <property type="match status" value="1"/>
</dbReference>
<sequence>MDQPLACDIPSLAQLGLMDHLAGDPFQSLRGEGSEGSIIGPATLMLCCVCCCLSLLIAYIIWALVTIFVTFGRVYIERVRASYNIWAFCLTAVVIMPLIGFIISLTRNNREGASILQFALAMVNLGISVWGMWLWASISNNCWTYFESSFWDLALLFKINVILLAITFFMTLCVMCMGIMFLGSSIPGSTDSGYQRMPNEDDDKDEALRSAASAGKTDEVWRHCAASSGRKEIVEILVAAGADIDAETQDGETPLRLANGHPDVEDILRSLGARDSMANAQAATQEFV</sequence>
<dbReference type="EMBL" id="JH992974">
    <property type="protein sequence ID" value="EKX51937.1"/>
    <property type="molecule type" value="Genomic_DNA"/>
</dbReference>
<dbReference type="Proteomes" id="UP000011087">
    <property type="component" value="Unassembled WGS sequence"/>
</dbReference>
<reference evidence="4" key="3">
    <citation type="submission" date="2016-03" db="UniProtKB">
        <authorList>
            <consortium name="EnsemblProtists"/>
        </authorList>
    </citation>
    <scope>IDENTIFICATION</scope>
</reference>
<dbReference type="InterPro" id="IPR002110">
    <property type="entry name" value="Ankyrin_rpt"/>
</dbReference>
<dbReference type="Gene3D" id="1.25.40.20">
    <property type="entry name" value="Ankyrin repeat-containing domain"/>
    <property type="match status" value="1"/>
</dbReference>
<accession>L1JU43</accession>
<dbReference type="SUPFAM" id="SSF48403">
    <property type="entry name" value="Ankyrin repeat"/>
    <property type="match status" value="1"/>
</dbReference>
<evidence type="ECO:0000256" key="2">
    <source>
        <dbReference type="SAM" id="Phobius"/>
    </source>
</evidence>
<dbReference type="Pfam" id="PF00023">
    <property type="entry name" value="Ank"/>
    <property type="match status" value="1"/>
</dbReference>
<feature type="transmembrane region" description="Helical" evidence="2">
    <location>
        <begin position="44"/>
        <end position="71"/>
    </location>
</feature>